<protein>
    <submittedName>
        <fullName evidence="1">Putative nuclease harbi1-like protein</fullName>
    </submittedName>
</protein>
<accession>A0A6B0UYE4</accession>
<organism evidence="1">
    <name type="scientific">Ixodes ricinus</name>
    <name type="common">Common tick</name>
    <name type="synonym">Acarus ricinus</name>
    <dbReference type="NCBI Taxonomy" id="34613"/>
    <lineage>
        <taxon>Eukaryota</taxon>
        <taxon>Metazoa</taxon>
        <taxon>Ecdysozoa</taxon>
        <taxon>Arthropoda</taxon>
        <taxon>Chelicerata</taxon>
        <taxon>Arachnida</taxon>
        <taxon>Acari</taxon>
        <taxon>Parasitiformes</taxon>
        <taxon>Ixodida</taxon>
        <taxon>Ixodoidea</taxon>
        <taxon>Ixodidae</taxon>
        <taxon>Ixodinae</taxon>
        <taxon>Ixodes</taxon>
    </lineage>
</organism>
<dbReference type="AlphaFoldDB" id="A0A6B0UYE4"/>
<name>A0A6B0UYE4_IXORI</name>
<sequence>MAELCCALLLTQRADRVFREHRDAFLLSDDWFVANYRLTKGATRWLCEQLRPDLQPDRTTIRVITVEQQVLCALRFYAAGGFQETLAEPLAVPRWSAWTRLLPGPTLDLKTCGQSACRAVGPSSKPLASFSSPQELRRSCRCPPMSEKNNGAGTVRTSNVILELQLNANYLY</sequence>
<dbReference type="EMBL" id="GIFC01012767">
    <property type="protein sequence ID" value="MXU94850.1"/>
    <property type="molecule type" value="Transcribed_RNA"/>
</dbReference>
<proteinExistence type="predicted"/>
<reference evidence="1" key="1">
    <citation type="submission" date="2019-12" db="EMBL/GenBank/DDBJ databases">
        <title>An insight into the sialome of adult female Ixodes ricinus ticks feeding for 6 days.</title>
        <authorList>
            <person name="Perner J."/>
            <person name="Ribeiro J.M.C."/>
        </authorList>
    </citation>
    <scope>NUCLEOTIDE SEQUENCE</scope>
    <source>
        <strain evidence="1">Semi-engorged</strain>
        <tissue evidence="1">Salivary glands</tissue>
    </source>
</reference>
<evidence type="ECO:0000313" key="1">
    <source>
        <dbReference type="EMBL" id="MXU94850.1"/>
    </source>
</evidence>